<organism evidence="2 3">
    <name type="scientific">Lepeophtheirus salmonis</name>
    <name type="common">Salmon louse</name>
    <name type="synonym">Caligus salmonis</name>
    <dbReference type="NCBI Taxonomy" id="72036"/>
    <lineage>
        <taxon>Eukaryota</taxon>
        <taxon>Metazoa</taxon>
        <taxon>Ecdysozoa</taxon>
        <taxon>Arthropoda</taxon>
        <taxon>Crustacea</taxon>
        <taxon>Multicrustacea</taxon>
        <taxon>Hexanauplia</taxon>
        <taxon>Copepoda</taxon>
        <taxon>Siphonostomatoida</taxon>
        <taxon>Caligidae</taxon>
        <taxon>Lepeophtheirus</taxon>
    </lineage>
</organism>
<feature type="domain" description="DUF7041" evidence="1">
    <location>
        <begin position="17"/>
        <end position="97"/>
    </location>
</feature>
<dbReference type="EMBL" id="HG994584">
    <property type="protein sequence ID" value="CAF2941723.1"/>
    <property type="molecule type" value="Genomic_DNA"/>
</dbReference>
<dbReference type="AlphaFoldDB" id="A0A7R8H8L0"/>
<reference evidence="2" key="1">
    <citation type="submission" date="2021-02" db="EMBL/GenBank/DDBJ databases">
        <authorList>
            <person name="Bekaert M."/>
        </authorList>
    </citation>
    <scope>NUCLEOTIDE SEQUENCE</scope>
    <source>
        <strain evidence="2">IoA-00</strain>
    </source>
</reference>
<evidence type="ECO:0000313" key="2">
    <source>
        <dbReference type="EMBL" id="CAF2941723.1"/>
    </source>
</evidence>
<dbReference type="PANTHER" id="PTHR33327:SF3">
    <property type="entry name" value="RNA-DIRECTED DNA POLYMERASE"/>
    <property type="match status" value="1"/>
</dbReference>
<evidence type="ECO:0000313" key="3">
    <source>
        <dbReference type="Proteomes" id="UP000675881"/>
    </source>
</evidence>
<dbReference type="Proteomes" id="UP000675881">
    <property type="component" value="Chromosome 5"/>
</dbReference>
<evidence type="ECO:0000259" key="1">
    <source>
        <dbReference type="Pfam" id="PF23055"/>
    </source>
</evidence>
<gene>
    <name evidence="2" type="ORF">LSAA_10139</name>
</gene>
<accession>A0A7R8H8L0</accession>
<proteinExistence type="predicted"/>
<dbReference type="InterPro" id="IPR055469">
    <property type="entry name" value="DUF7041"/>
</dbReference>
<name>A0A7R8H8L0_LEPSM</name>
<protein>
    <submittedName>
        <fullName evidence="2">(salmon louse) hypothetical protein</fullName>
    </submittedName>
</protein>
<dbReference type="Pfam" id="PF23055">
    <property type="entry name" value="DUF7041"/>
    <property type="match status" value="1"/>
</dbReference>
<keyword evidence="3" id="KW-1185">Reference proteome</keyword>
<sequence>MLKLNEVPQAVGEFKVCPFWQTKPRAWFRGIKAQFQLYQVKEELEKYHYLLCVIDDKVLDPLDDESKDTLNAAPYSDLKERVLDEHKVANQDKIETLFQLIEAPHIHSIDEIVSLARYYLSTVPDIREAIIKKNTREESPPKAEELVYRSSS</sequence>
<dbReference type="PANTHER" id="PTHR33327">
    <property type="entry name" value="ENDONUCLEASE"/>
    <property type="match status" value="1"/>
</dbReference>